<sequence length="67" mass="7997">MSLSNSLKLSCFPYSISRVANRVVHHLFRRNKRRSMRVNKKHDLLTTNMDSYHYSPSDNELQQLLYV</sequence>
<dbReference type="EMBL" id="CAJOBB010001877">
    <property type="protein sequence ID" value="CAF3914389.1"/>
    <property type="molecule type" value="Genomic_DNA"/>
</dbReference>
<dbReference type="Proteomes" id="UP000663860">
    <property type="component" value="Unassembled WGS sequence"/>
</dbReference>
<evidence type="ECO:0000313" key="3">
    <source>
        <dbReference type="Proteomes" id="UP000663868"/>
    </source>
</evidence>
<dbReference type="AlphaFoldDB" id="A0A819ICS9"/>
<proteinExistence type="predicted"/>
<evidence type="ECO:0000313" key="1">
    <source>
        <dbReference type="EMBL" id="CAF1215538.1"/>
    </source>
</evidence>
<comment type="caution">
    <text evidence="2">The sequence shown here is derived from an EMBL/GenBank/DDBJ whole genome shotgun (WGS) entry which is preliminary data.</text>
</comment>
<name>A0A819ICS9_9BILA</name>
<protein>
    <submittedName>
        <fullName evidence="2">Uncharacterized protein</fullName>
    </submittedName>
</protein>
<accession>A0A819ICS9</accession>
<evidence type="ECO:0000313" key="2">
    <source>
        <dbReference type="EMBL" id="CAF3914389.1"/>
    </source>
</evidence>
<gene>
    <name evidence="1" type="ORF">IZO911_LOCUS29415</name>
    <name evidence="2" type="ORF">KXQ929_LOCUS23537</name>
</gene>
<reference evidence="2" key="1">
    <citation type="submission" date="2021-02" db="EMBL/GenBank/DDBJ databases">
        <authorList>
            <person name="Nowell W R."/>
        </authorList>
    </citation>
    <scope>NUCLEOTIDE SEQUENCE</scope>
</reference>
<dbReference type="Proteomes" id="UP000663868">
    <property type="component" value="Unassembled WGS sequence"/>
</dbReference>
<dbReference type="EMBL" id="CAJNOE010000438">
    <property type="protein sequence ID" value="CAF1215538.1"/>
    <property type="molecule type" value="Genomic_DNA"/>
</dbReference>
<organism evidence="2 3">
    <name type="scientific">Adineta steineri</name>
    <dbReference type="NCBI Taxonomy" id="433720"/>
    <lineage>
        <taxon>Eukaryota</taxon>
        <taxon>Metazoa</taxon>
        <taxon>Spiralia</taxon>
        <taxon>Gnathifera</taxon>
        <taxon>Rotifera</taxon>
        <taxon>Eurotatoria</taxon>
        <taxon>Bdelloidea</taxon>
        <taxon>Adinetida</taxon>
        <taxon>Adinetidae</taxon>
        <taxon>Adineta</taxon>
    </lineage>
</organism>